<name>A0A3G5A4R0_9VIRU</name>
<sequence length="55" mass="6564">MNAVIETYTYLRRVQIKCSSCVFTRQSILVTGFTGFKYRSPRADIHVFIFFFKYI</sequence>
<protein>
    <submittedName>
        <fullName evidence="1">Uncharacterized protein</fullName>
    </submittedName>
</protein>
<reference evidence="1" key="1">
    <citation type="submission" date="2018-10" db="EMBL/GenBank/DDBJ databases">
        <title>Hidden diversity of soil giant viruses.</title>
        <authorList>
            <person name="Schulz F."/>
            <person name="Alteio L."/>
            <person name="Goudeau D."/>
            <person name="Ryan E.M."/>
            <person name="Malmstrom R.R."/>
            <person name="Blanchard J."/>
            <person name="Woyke T."/>
        </authorList>
    </citation>
    <scope>NUCLEOTIDE SEQUENCE</scope>
    <source>
        <strain evidence="1">HAV1</strain>
    </source>
</reference>
<accession>A0A3G5A4R0</accession>
<evidence type="ECO:0000313" key="1">
    <source>
        <dbReference type="EMBL" id="AYV81201.1"/>
    </source>
</evidence>
<organism evidence="1">
    <name type="scientific">Harvfovirus sp</name>
    <dbReference type="NCBI Taxonomy" id="2487768"/>
    <lineage>
        <taxon>Viruses</taxon>
        <taxon>Varidnaviria</taxon>
        <taxon>Bamfordvirae</taxon>
        <taxon>Nucleocytoviricota</taxon>
        <taxon>Megaviricetes</taxon>
        <taxon>Imitervirales</taxon>
        <taxon>Mimiviridae</taxon>
        <taxon>Klosneuvirinae</taxon>
    </lineage>
</organism>
<proteinExistence type="predicted"/>
<gene>
    <name evidence="1" type="ORF">Harvfovirus20_20</name>
</gene>
<dbReference type="EMBL" id="MK072262">
    <property type="protein sequence ID" value="AYV81201.1"/>
    <property type="molecule type" value="Genomic_DNA"/>
</dbReference>